<dbReference type="EMBL" id="CP091521">
    <property type="protein sequence ID" value="UOP04714.2"/>
    <property type="molecule type" value="Genomic_DNA"/>
</dbReference>
<dbReference type="KEGG" id="ckh:LVJ77_11095"/>
<reference evidence="1" key="2">
    <citation type="submission" date="2024-09" db="EMBL/GenBank/DDBJ databases">
        <authorList>
            <person name="Veyrier F.J."/>
        </authorList>
    </citation>
    <scope>NUCLEOTIDE SEQUENCE</scope>
    <source>
        <strain evidence="1">17694</strain>
    </source>
</reference>
<proteinExistence type="predicted"/>
<keyword evidence="2" id="KW-1185">Reference proteome</keyword>
<reference evidence="1" key="1">
    <citation type="journal article" date="2022" name="Res Sq">
        <title>Evolution of multicellular longitudinally dividing oral cavity symbionts (Neisseriaceae).</title>
        <authorList>
            <person name="Nyongesa S."/>
            <person name="Weber P."/>
            <person name="Bernet E."/>
            <person name="Pullido F."/>
            <person name="Nieckarz M."/>
            <person name="Delaby M."/>
            <person name="Nieves C."/>
            <person name="Viehboeck T."/>
            <person name="Krause N."/>
            <person name="Rivera-Millot A."/>
            <person name="Nakamura A."/>
            <person name="Vischer N."/>
            <person name="VanNieuwenhze M."/>
            <person name="Brun Y."/>
            <person name="Cava F."/>
            <person name="Bulgheresi S."/>
            <person name="Veyrier F."/>
        </authorList>
    </citation>
    <scope>NUCLEOTIDE SEQUENCE</scope>
    <source>
        <strain evidence="1">17694</strain>
    </source>
</reference>
<accession>A0A8T9MUD0</accession>
<organism evidence="1 2">
    <name type="scientific">Conchiformibius kuhniae</name>
    <dbReference type="NCBI Taxonomy" id="211502"/>
    <lineage>
        <taxon>Bacteria</taxon>
        <taxon>Pseudomonadati</taxon>
        <taxon>Pseudomonadota</taxon>
        <taxon>Betaproteobacteria</taxon>
        <taxon>Neisseriales</taxon>
        <taxon>Neisseriaceae</taxon>
        <taxon>Conchiformibius</taxon>
    </lineage>
</organism>
<evidence type="ECO:0000313" key="2">
    <source>
        <dbReference type="Proteomes" id="UP000831534"/>
    </source>
</evidence>
<dbReference type="Proteomes" id="UP000831534">
    <property type="component" value="Chromosome"/>
</dbReference>
<dbReference type="AlphaFoldDB" id="A0A8T9MUD0"/>
<protein>
    <submittedName>
        <fullName evidence="1">DUF2750 domain-containing protein</fullName>
    </submittedName>
</protein>
<dbReference type="Pfam" id="PF11042">
    <property type="entry name" value="DUF2750"/>
    <property type="match status" value="1"/>
</dbReference>
<name>A0A8T9MUD0_9NEIS</name>
<gene>
    <name evidence="1" type="ORF">LVJ77_11095</name>
</gene>
<dbReference type="InterPro" id="IPR021284">
    <property type="entry name" value="DUF2750"/>
</dbReference>
<evidence type="ECO:0000313" key="1">
    <source>
        <dbReference type="EMBL" id="UOP04714.2"/>
    </source>
</evidence>
<sequence length="159" mass="18537">MMNYMTPPNSDPAYAEFVRTVVATQTVYTLQDGEDYFAECPSEVYENRFGEPEAVYCFWHSSENAADCRCEEWQDYRIVSIGLVDFMYDILIDMDQDQVLAGIAFDPNLYGTEIEPIELLGDLLDELTFAGRDDFPEYDELQGYRLEWERIMACQEKLH</sequence>
<dbReference type="RefSeq" id="WP_376986744.1">
    <property type="nucleotide sequence ID" value="NZ_CP091521.1"/>
</dbReference>